<dbReference type="EMBL" id="CP060713">
    <property type="protein sequence ID" value="QNN51155.1"/>
    <property type="molecule type" value="Genomic_DNA"/>
</dbReference>
<dbReference type="KEGG" id="nmes:H9L09_10845"/>
<organism evidence="1 2">
    <name type="scientific">Nocardioides mesophilus</name>
    <dbReference type="NCBI Taxonomy" id="433659"/>
    <lineage>
        <taxon>Bacteria</taxon>
        <taxon>Bacillati</taxon>
        <taxon>Actinomycetota</taxon>
        <taxon>Actinomycetes</taxon>
        <taxon>Propionibacteriales</taxon>
        <taxon>Nocardioidaceae</taxon>
        <taxon>Nocardioides</taxon>
    </lineage>
</organism>
<evidence type="ECO:0000313" key="2">
    <source>
        <dbReference type="Proteomes" id="UP000515947"/>
    </source>
</evidence>
<proteinExistence type="predicted"/>
<dbReference type="Proteomes" id="UP000515947">
    <property type="component" value="Chromosome"/>
</dbReference>
<evidence type="ECO:0000313" key="1">
    <source>
        <dbReference type="EMBL" id="QNN51155.1"/>
    </source>
</evidence>
<protein>
    <submittedName>
        <fullName evidence="1">Uncharacterized protein</fullName>
    </submittedName>
</protein>
<dbReference type="AlphaFoldDB" id="A0A7G9R6D0"/>
<sequence>MEVFPPPHEELLGWHVGVGTTRRVAEFATKWASLSGGECWAACSDEAMKIEGCCAADFLCSAASVAEYGATLIYPVDSHKLTHCTMAPRGEFIAQSIERPGHWQAQVAELVEVLLAAPEAADVGMIKRAREEASSWLEIGQQTNKPARLVIDYQASRHLWDRYVIDAHGVNLLTDYHLDNAHDLSDWTVEEVSPGRHLVSAKNLASWYSGGPTPYDVIQRARADFGKMILDWDTIQSHPGPYTNLNPNIIGR</sequence>
<name>A0A7G9R6D0_9ACTN</name>
<keyword evidence="2" id="KW-1185">Reference proteome</keyword>
<dbReference type="RefSeq" id="WP_187576996.1">
    <property type="nucleotide sequence ID" value="NZ_CP060713.1"/>
</dbReference>
<gene>
    <name evidence="1" type="ORF">H9L09_10845</name>
</gene>
<reference evidence="1 2" key="1">
    <citation type="submission" date="2020-08" db="EMBL/GenBank/DDBJ databases">
        <title>Genome sequence of Nocardioides mesophilus KACC 16243T.</title>
        <authorList>
            <person name="Hyun D.-W."/>
            <person name="Bae J.-W."/>
        </authorList>
    </citation>
    <scope>NUCLEOTIDE SEQUENCE [LARGE SCALE GENOMIC DNA]</scope>
    <source>
        <strain evidence="1 2">KACC 16243</strain>
    </source>
</reference>
<accession>A0A7G9R6D0</accession>